<organism evidence="8 9">
    <name type="scientific">Lacticaseibacillus paracasei NRIC 0644</name>
    <dbReference type="NCBI Taxonomy" id="1435038"/>
    <lineage>
        <taxon>Bacteria</taxon>
        <taxon>Bacillati</taxon>
        <taxon>Bacillota</taxon>
        <taxon>Bacilli</taxon>
        <taxon>Lactobacillales</taxon>
        <taxon>Lactobacillaceae</taxon>
        <taxon>Lacticaseibacillus</taxon>
    </lineage>
</organism>
<dbReference type="InterPro" id="IPR007267">
    <property type="entry name" value="GtrA_DPMS_TM"/>
</dbReference>
<evidence type="ECO:0000259" key="7">
    <source>
        <dbReference type="Pfam" id="PF04138"/>
    </source>
</evidence>
<dbReference type="Proteomes" id="UP000032552">
    <property type="component" value="Unassembled WGS sequence"/>
</dbReference>
<dbReference type="EMBL" id="BAYM01000037">
    <property type="protein sequence ID" value="GAN35979.1"/>
    <property type="molecule type" value="Genomic_DNA"/>
</dbReference>
<evidence type="ECO:0000256" key="3">
    <source>
        <dbReference type="ARBA" id="ARBA00022692"/>
    </source>
</evidence>
<keyword evidence="5 6" id="KW-0472">Membrane</keyword>
<evidence type="ECO:0000256" key="1">
    <source>
        <dbReference type="ARBA" id="ARBA00004141"/>
    </source>
</evidence>
<dbReference type="Pfam" id="PF04138">
    <property type="entry name" value="GtrA_DPMS_TM"/>
    <property type="match status" value="1"/>
</dbReference>
<dbReference type="InterPro" id="IPR051401">
    <property type="entry name" value="GtrA_CellWall_Glycosyl"/>
</dbReference>
<keyword evidence="3 6" id="KW-0812">Transmembrane</keyword>
<evidence type="ECO:0000256" key="2">
    <source>
        <dbReference type="ARBA" id="ARBA00009399"/>
    </source>
</evidence>
<dbReference type="RefSeq" id="WP_016371492.1">
    <property type="nucleotide sequence ID" value="NZ_BAYM01000037.1"/>
</dbReference>
<keyword evidence="4 6" id="KW-1133">Transmembrane helix</keyword>
<comment type="similarity">
    <text evidence="2">Belongs to the GtrA family.</text>
</comment>
<evidence type="ECO:0000256" key="5">
    <source>
        <dbReference type="ARBA" id="ARBA00023136"/>
    </source>
</evidence>
<accession>A0A0C9PVD3</accession>
<dbReference type="PANTHER" id="PTHR38459:SF5">
    <property type="entry name" value="CELL WALL TEICHOIC ACID GLYCOSYLATION PROTEIN GTCA"/>
    <property type="match status" value="1"/>
</dbReference>
<evidence type="ECO:0000256" key="6">
    <source>
        <dbReference type="SAM" id="Phobius"/>
    </source>
</evidence>
<feature type="transmembrane region" description="Helical" evidence="6">
    <location>
        <begin position="114"/>
        <end position="133"/>
    </location>
</feature>
<dbReference type="PANTHER" id="PTHR38459">
    <property type="entry name" value="PROPHAGE BACTOPRENOL-LINKED GLUCOSE TRANSLOCASE HOMOLOG"/>
    <property type="match status" value="1"/>
</dbReference>
<proteinExistence type="inferred from homology"/>
<reference evidence="9" key="1">
    <citation type="submission" date="2014-05" db="EMBL/GenBank/DDBJ databases">
        <title>Whole genome sequencing of Lactobacillus casei NRIC0644.</title>
        <authorList>
            <person name="Atarashi H."/>
            <person name="Yoshida Y."/>
            <person name="Fujimura S."/>
            <person name="Tanaka N."/>
            <person name="Shiwa Y."/>
            <person name="Yoshikawa H."/>
            <person name="Okada S."/>
            <person name="Nakagawa J."/>
        </authorList>
    </citation>
    <scope>NUCLEOTIDE SEQUENCE [LARGE SCALE GENOMIC DNA]</scope>
    <source>
        <strain evidence="9">NRIC0644</strain>
    </source>
</reference>
<evidence type="ECO:0000313" key="8">
    <source>
        <dbReference type="EMBL" id="GAN35979.1"/>
    </source>
</evidence>
<evidence type="ECO:0000313" key="9">
    <source>
        <dbReference type="Proteomes" id="UP000032552"/>
    </source>
</evidence>
<dbReference type="GO" id="GO:0000271">
    <property type="term" value="P:polysaccharide biosynthetic process"/>
    <property type="evidence" value="ECO:0007669"/>
    <property type="project" value="InterPro"/>
</dbReference>
<feature type="transmembrane region" description="Helical" evidence="6">
    <location>
        <begin position="12"/>
        <end position="31"/>
    </location>
</feature>
<evidence type="ECO:0000256" key="4">
    <source>
        <dbReference type="ARBA" id="ARBA00022989"/>
    </source>
</evidence>
<feature type="domain" description="GtrA/DPMS transmembrane" evidence="7">
    <location>
        <begin position="17"/>
        <end position="131"/>
    </location>
</feature>
<gene>
    <name evidence="8" type="ORF">LC0644_0568</name>
</gene>
<protein>
    <submittedName>
        <fullName evidence="8">Teichoic acid glycosylation protein</fullName>
    </submittedName>
</protein>
<dbReference type="AlphaFoldDB" id="A0A0C9PVD3"/>
<comment type="caution">
    <text evidence="8">The sequence shown here is derived from an EMBL/GenBank/DDBJ whole genome shotgun (WGS) entry which is preliminary data.</text>
</comment>
<feature type="transmembrane region" description="Helical" evidence="6">
    <location>
        <begin position="37"/>
        <end position="59"/>
    </location>
</feature>
<name>A0A0C9PVD3_LACPA</name>
<comment type="subcellular location">
    <subcellularLocation>
        <location evidence="1">Membrane</location>
        <topology evidence="1">Multi-pass membrane protein</topology>
    </subcellularLocation>
</comment>
<dbReference type="GO" id="GO:0005886">
    <property type="term" value="C:plasma membrane"/>
    <property type="evidence" value="ECO:0007669"/>
    <property type="project" value="TreeGrafter"/>
</dbReference>
<sequence length="136" mass="15892">MKKLFQLYKRYEMIINYLFIGGLTTLINFVTFFTMRYFGIGLVLTNTTANIVSVIFAFFANKSVVFHSDYSSKKKFWFELISFLVLRGVSLLLDNLIMIIGVDWLHGNEILVKILDQVIIVIANYLFSKLIFLRKK</sequence>
<feature type="transmembrane region" description="Helical" evidence="6">
    <location>
        <begin position="80"/>
        <end position="102"/>
    </location>
</feature>